<dbReference type="AlphaFoldDB" id="A0A7W7Y868"/>
<comment type="caution">
    <text evidence="5">The sequence shown here is derived from an EMBL/GenBank/DDBJ whole genome shotgun (WGS) entry which is preliminary data.</text>
</comment>
<evidence type="ECO:0000256" key="2">
    <source>
        <dbReference type="SAM" id="Phobius"/>
    </source>
</evidence>
<feature type="transmembrane region" description="Helical" evidence="2">
    <location>
        <begin position="622"/>
        <end position="643"/>
    </location>
</feature>
<feature type="compositionally biased region" description="Low complexity" evidence="1">
    <location>
        <begin position="435"/>
        <end position="457"/>
    </location>
</feature>
<keyword evidence="2" id="KW-0472">Membrane</keyword>
<reference evidence="5 6" key="1">
    <citation type="submission" date="2020-08" db="EMBL/GenBank/DDBJ databases">
        <title>Genomic Encyclopedia of Type Strains, Phase IV (KMG-IV): sequencing the most valuable type-strain genomes for metagenomic binning, comparative biology and taxonomic classification.</title>
        <authorList>
            <person name="Goeker M."/>
        </authorList>
    </citation>
    <scope>NUCLEOTIDE SEQUENCE [LARGE SCALE GENOMIC DNA]</scope>
    <source>
        <strain evidence="5 6">DSM 12252</strain>
    </source>
</reference>
<protein>
    <submittedName>
        <fullName evidence="5">ABC-type uncharacterized transport system involved in gliding motility auxiliary subunit</fullName>
    </submittedName>
</protein>
<dbReference type="Pfam" id="PF23357">
    <property type="entry name" value="DUF7088"/>
    <property type="match status" value="1"/>
</dbReference>
<keyword evidence="6" id="KW-1185">Reference proteome</keyword>
<feature type="domain" description="ABC-type uncharacterised transport system" evidence="3">
    <location>
        <begin position="195"/>
        <end position="512"/>
    </location>
</feature>
<dbReference type="Pfam" id="PF09822">
    <property type="entry name" value="ABC_transp_aux"/>
    <property type="match status" value="1"/>
</dbReference>
<feature type="compositionally biased region" description="Basic and acidic residues" evidence="1">
    <location>
        <begin position="458"/>
        <end position="470"/>
    </location>
</feature>
<dbReference type="RefSeq" id="WP_184338293.1">
    <property type="nucleotide sequence ID" value="NZ_JACHIG010000001.1"/>
</dbReference>
<evidence type="ECO:0000313" key="6">
    <source>
        <dbReference type="Proteomes" id="UP000590740"/>
    </source>
</evidence>
<dbReference type="InterPro" id="IPR055396">
    <property type="entry name" value="DUF7088"/>
</dbReference>
<keyword evidence="2" id="KW-1133">Transmembrane helix</keyword>
<evidence type="ECO:0000256" key="1">
    <source>
        <dbReference type="SAM" id="MobiDB-lite"/>
    </source>
</evidence>
<sequence>MSASNKTATAGITALLVVAIIIALNFLVGGVGFGNLRLDLTEDGLYTLSKGTKNIIGHISADEPVTIKFYATNDDRVMPNLLKPHARSIEDLLLEYEKQSGGNITLEVIHPNPDTDEEEKAKDDEIRGMQVNQQGDQIYLGLSVQCLDRKEVLPFLNPEDATAFEYDVSRAIAKVIKPKKTIIGLMSPMPVGGVPSMPFQQQRGPEAWAIIQQLKADYEVRDVSMTTDKVDSDITVLLIIHPATFTQKTQYAIDQYLLGGGHIIAFVDPHCLLAQALSSQPNPMTGQPGNMINTSSDMPELFKAWGLTYQKDMVVADMNYRGVFNGRPNPTALQIPAKSINQDERVTSGLQSFTLINAGSLGIEAKEGLNVATLVSSSEVSDLIDTEAAEKLRREPMVNFTPSGKKKILGVHITGKFKSAFPNGKPADPMPKAESGGAQQDASAPAAAGAAPAAPAAAKKDDGSLKESKTSESNVIVFTDADMLYDAFCLRQGDLGVGAITSGGNLPMVLNAVELFAGGGDLIQVRNRKAPVRPFTLFKEMRESVEEKYRPQLVKLEKERQDLAEKLSKARPQLDLKKGTLIVDQGTMNNIKEMETNSKKIDKQVREIRKEMNKEDEFTKTLIKIGNVFMVPLIVGVVGLILAMQRRVRTAAA</sequence>
<feature type="region of interest" description="Disordered" evidence="1">
    <location>
        <begin position="420"/>
        <end position="471"/>
    </location>
</feature>
<proteinExistence type="predicted"/>
<evidence type="ECO:0000313" key="5">
    <source>
        <dbReference type="EMBL" id="MBB5031364.1"/>
    </source>
</evidence>
<evidence type="ECO:0000259" key="4">
    <source>
        <dbReference type="Pfam" id="PF23357"/>
    </source>
</evidence>
<dbReference type="Proteomes" id="UP000590740">
    <property type="component" value="Unassembled WGS sequence"/>
</dbReference>
<name>A0A7W7Y868_9BACT</name>
<keyword evidence="2" id="KW-0812">Transmembrane</keyword>
<dbReference type="EMBL" id="JACHIG010000001">
    <property type="protein sequence ID" value="MBB5031364.1"/>
    <property type="molecule type" value="Genomic_DNA"/>
</dbReference>
<dbReference type="InterPro" id="IPR019196">
    <property type="entry name" value="ABC_transp_unknown"/>
</dbReference>
<evidence type="ECO:0000259" key="3">
    <source>
        <dbReference type="Pfam" id="PF09822"/>
    </source>
</evidence>
<feature type="domain" description="DUF7088" evidence="4">
    <location>
        <begin position="42"/>
        <end position="144"/>
    </location>
</feature>
<organism evidence="5 6">
    <name type="scientific">Prosthecobacter vanneervenii</name>
    <dbReference type="NCBI Taxonomy" id="48466"/>
    <lineage>
        <taxon>Bacteria</taxon>
        <taxon>Pseudomonadati</taxon>
        <taxon>Verrucomicrobiota</taxon>
        <taxon>Verrucomicrobiia</taxon>
        <taxon>Verrucomicrobiales</taxon>
        <taxon>Verrucomicrobiaceae</taxon>
        <taxon>Prosthecobacter</taxon>
    </lineage>
</organism>
<gene>
    <name evidence="5" type="ORF">HNQ65_000918</name>
</gene>
<accession>A0A7W7Y868</accession>
<feature type="transmembrane region" description="Helical" evidence="2">
    <location>
        <begin position="12"/>
        <end position="33"/>
    </location>
</feature>